<dbReference type="InterPro" id="IPR005331">
    <property type="entry name" value="Sulfotransferase"/>
</dbReference>
<accession>A0A5C5XFK2</accession>
<dbReference type="AlphaFoldDB" id="A0A5C5XFK2"/>
<name>A0A5C5XFK2_9PLAN</name>
<dbReference type="GO" id="GO:0008146">
    <property type="term" value="F:sulfotransferase activity"/>
    <property type="evidence" value="ECO:0007669"/>
    <property type="project" value="InterPro"/>
</dbReference>
<dbReference type="GO" id="GO:0016020">
    <property type="term" value="C:membrane"/>
    <property type="evidence" value="ECO:0007669"/>
    <property type="project" value="InterPro"/>
</dbReference>
<gene>
    <name evidence="1" type="ORF">Pan54_25070</name>
</gene>
<dbReference type="Proteomes" id="UP000316095">
    <property type="component" value="Unassembled WGS sequence"/>
</dbReference>
<dbReference type="SUPFAM" id="SSF52540">
    <property type="entry name" value="P-loop containing nucleoside triphosphate hydrolases"/>
    <property type="match status" value="1"/>
</dbReference>
<proteinExistence type="predicted"/>
<dbReference type="EMBL" id="SJPG01000001">
    <property type="protein sequence ID" value="TWT61770.1"/>
    <property type="molecule type" value="Genomic_DNA"/>
</dbReference>
<protein>
    <submittedName>
        <fullName evidence="1">Sulfotransferase family protein</fullName>
    </submittedName>
</protein>
<dbReference type="Gene3D" id="3.40.50.300">
    <property type="entry name" value="P-loop containing nucleotide triphosphate hydrolases"/>
    <property type="match status" value="1"/>
</dbReference>
<keyword evidence="2" id="KW-1185">Reference proteome</keyword>
<sequence length="243" mass="27992">MAGSIQAGVRLSNIQQVTPKIVHMHIPKTAGTSIKSAFVAHYDLSRVCRAVLEPEFAEINPDDYDFFTGHIGFDLASQFGHPIVSVLRDPIDRFISVYYYWRQLYETENRRDPGIVAAHSLSLDEFAERFDESKLIQQFYNQMTWQFAGSFNLNDRRKRIELTQAEVLELAQANMQKCAVVGRKEDLPGFVSDCRKTLGIELDIDKLNVTAKRPLIDEVPLSTRRRIAQWVPLDLELYWSRLK</sequence>
<comment type="caution">
    <text evidence="1">The sequence shown here is derived from an EMBL/GenBank/DDBJ whole genome shotgun (WGS) entry which is preliminary data.</text>
</comment>
<dbReference type="OrthoDB" id="458615at2"/>
<dbReference type="InterPro" id="IPR027417">
    <property type="entry name" value="P-loop_NTPase"/>
</dbReference>
<evidence type="ECO:0000313" key="2">
    <source>
        <dbReference type="Proteomes" id="UP000316095"/>
    </source>
</evidence>
<reference evidence="1 2" key="1">
    <citation type="submission" date="2019-02" db="EMBL/GenBank/DDBJ databases">
        <title>Deep-cultivation of Planctomycetes and their phenomic and genomic characterization uncovers novel biology.</title>
        <authorList>
            <person name="Wiegand S."/>
            <person name="Jogler M."/>
            <person name="Boedeker C."/>
            <person name="Pinto D."/>
            <person name="Vollmers J."/>
            <person name="Rivas-Marin E."/>
            <person name="Kohn T."/>
            <person name="Peeters S.H."/>
            <person name="Heuer A."/>
            <person name="Rast P."/>
            <person name="Oberbeckmann S."/>
            <person name="Bunk B."/>
            <person name="Jeske O."/>
            <person name="Meyerdierks A."/>
            <person name="Storesund J.E."/>
            <person name="Kallscheuer N."/>
            <person name="Luecker S."/>
            <person name="Lage O.M."/>
            <person name="Pohl T."/>
            <person name="Merkel B.J."/>
            <person name="Hornburger P."/>
            <person name="Mueller R.-W."/>
            <person name="Bruemmer F."/>
            <person name="Labrenz M."/>
            <person name="Spormann A.M."/>
            <person name="Op Den Camp H."/>
            <person name="Overmann J."/>
            <person name="Amann R."/>
            <person name="Jetten M.S.M."/>
            <person name="Mascher T."/>
            <person name="Medema M.H."/>
            <person name="Devos D.P."/>
            <person name="Kaster A.-K."/>
            <person name="Ovreas L."/>
            <person name="Rohde M."/>
            <person name="Galperin M.Y."/>
            <person name="Jogler C."/>
        </authorList>
    </citation>
    <scope>NUCLEOTIDE SEQUENCE [LARGE SCALE GENOMIC DNA]</scope>
    <source>
        <strain evidence="1 2">Pan54</strain>
    </source>
</reference>
<evidence type="ECO:0000313" key="1">
    <source>
        <dbReference type="EMBL" id="TWT61770.1"/>
    </source>
</evidence>
<dbReference type="RefSeq" id="WP_146503716.1">
    <property type="nucleotide sequence ID" value="NZ_SJPG01000001.1"/>
</dbReference>
<keyword evidence="1" id="KW-0808">Transferase</keyword>
<organism evidence="1 2">
    <name type="scientific">Rubinisphaera italica</name>
    <dbReference type="NCBI Taxonomy" id="2527969"/>
    <lineage>
        <taxon>Bacteria</taxon>
        <taxon>Pseudomonadati</taxon>
        <taxon>Planctomycetota</taxon>
        <taxon>Planctomycetia</taxon>
        <taxon>Planctomycetales</taxon>
        <taxon>Planctomycetaceae</taxon>
        <taxon>Rubinisphaera</taxon>
    </lineage>
</organism>
<dbReference type="Pfam" id="PF03567">
    <property type="entry name" value="Sulfotransfer_2"/>
    <property type="match status" value="1"/>
</dbReference>